<dbReference type="RefSeq" id="WP_077974510.1">
    <property type="nucleotide sequence ID" value="NZ_CP045178.1"/>
</dbReference>
<gene>
    <name evidence="3" type="ORF">B1H18_34245</name>
</gene>
<accession>A0A1V3ZYY0</accession>
<organism evidence="3 4">
    <name type="scientific">Streptomyces tsukubensis</name>
    <dbReference type="NCBI Taxonomy" id="83656"/>
    <lineage>
        <taxon>Bacteria</taxon>
        <taxon>Bacillati</taxon>
        <taxon>Actinomycetota</taxon>
        <taxon>Actinomycetes</taxon>
        <taxon>Kitasatosporales</taxon>
        <taxon>Streptomycetaceae</taxon>
        <taxon>Streptomyces</taxon>
    </lineage>
</organism>
<evidence type="ECO:0000313" key="4">
    <source>
        <dbReference type="Proteomes" id="UP000190539"/>
    </source>
</evidence>
<protein>
    <recommendedName>
        <fullName evidence="2">Formyl transferase C-terminal domain-containing protein</fullName>
    </recommendedName>
</protein>
<proteinExistence type="predicted"/>
<evidence type="ECO:0000256" key="1">
    <source>
        <dbReference type="SAM" id="MobiDB-lite"/>
    </source>
</evidence>
<dbReference type="EMBL" id="MVFC01000062">
    <property type="protein sequence ID" value="OON71341.1"/>
    <property type="molecule type" value="Genomic_DNA"/>
</dbReference>
<dbReference type="AlphaFoldDB" id="A0A1V3ZYY0"/>
<feature type="domain" description="Formyl transferase C-terminal" evidence="2">
    <location>
        <begin position="19"/>
        <end position="103"/>
    </location>
</feature>
<sequence>MYEGPGAASLATYAAAYSPKETIIDFTEPAAVICRKVAALTVAVPWAQMSVRGCEAVIVKAELAESDGAAVPGTLLASHSDGWTVQAADGAVRLTGTRSRARNRTTSRPGCGPSVH</sequence>
<reference evidence="3 4" key="1">
    <citation type="submission" date="2017-02" db="EMBL/GenBank/DDBJ databases">
        <title>Draft Genome Sequence of Streptomyces tsukubaensis F601, a Producer of the immunosuppressant tacrolimus FK506.</title>
        <authorList>
            <person name="Zong G."/>
            <person name="Zhong C."/>
            <person name="Fu J."/>
            <person name="Qin R."/>
            <person name="Cao G."/>
        </authorList>
    </citation>
    <scope>NUCLEOTIDE SEQUENCE [LARGE SCALE GENOMIC DNA]</scope>
    <source>
        <strain evidence="3 4">F601</strain>
    </source>
</reference>
<dbReference type="Pfam" id="PF02911">
    <property type="entry name" value="Formyl_trans_C"/>
    <property type="match status" value="1"/>
</dbReference>
<keyword evidence="4" id="KW-1185">Reference proteome</keyword>
<dbReference type="SUPFAM" id="SSF50486">
    <property type="entry name" value="FMT C-terminal domain-like"/>
    <property type="match status" value="1"/>
</dbReference>
<dbReference type="InterPro" id="IPR005793">
    <property type="entry name" value="Formyl_trans_C"/>
</dbReference>
<evidence type="ECO:0000259" key="2">
    <source>
        <dbReference type="Pfam" id="PF02911"/>
    </source>
</evidence>
<dbReference type="Proteomes" id="UP000190539">
    <property type="component" value="Unassembled WGS sequence"/>
</dbReference>
<dbReference type="GO" id="GO:0003824">
    <property type="term" value="F:catalytic activity"/>
    <property type="evidence" value="ECO:0007669"/>
    <property type="project" value="InterPro"/>
</dbReference>
<dbReference type="InterPro" id="IPR011034">
    <property type="entry name" value="Formyl_transferase-like_C_sf"/>
</dbReference>
<evidence type="ECO:0000313" key="3">
    <source>
        <dbReference type="EMBL" id="OON71341.1"/>
    </source>
</evidence>
<dbReference type="OrthoDB" id="9802815at2"/>
<name>A0A1V3ZYY0_9ACTN</name>
<dbReference type="Gene3D" id="3.40.50.12230">
    <property type="match status" value="1"/>
</dbReference>
<feature type="region of interest" description="Disordered" evidence="1">
    <location>
        <begin position="96"/>
        <end position="116"/>
    </location>
</feature>
<comment type="caution">
    <text evidence="3">The sequence shown here is derived from an EMBL/GenBank/DDBJ whole genome shotgun (WGS) entry which is preliminary data.</text>
</comment>